<evidence type="ECO:0000313" key="1">
    <source>
        <dbReference type="EMBL" id="NYV40867.1"/>
    </source>
</evidence>
<reference evidence="1 2" key="1">
    <citation type="submission" date="2020-05" db="EMBL/GenBank/DDBJ databases">
        <title>The draft genome of Cronobacter sakazakii strain 145005.</title>
        <authorList>
            <person name="Yang J."/>
            <person name="Liu L."/>
            <person name="Feng Y."/>
            <person name="Zong Z."/>
        </authorList>
    </citation>
    <scope>NUCLEOTIDE SEQUENCE [LARGE SCALE GENOMIC DNA]</scope>
    <source>
        <strain evidence="1 2">145005</strain>
    </source>
</reference>
<dbReference type="AlphaFoldDB" id="A0A853GVD9"/>
<dbReference type="EMBL" id="JABTXY010000010">
    <property type="protein sequence ID" value="NYV40867.1"/>
    <property type="molecule type" value="Genomic_DNA"/>
</dbReference>
<dbReference type="RefSeq" id="WP_180208536.1">
    <property type="nucleotide sequence ID" value="NZ_JABTXY010000010.1"/>
</dbReference>
<sequence length="131" mass="14530">MIYFSKSSNGFFMDSINENMPADIVEISADLYNTLMAGQQNGGKVIESDDEGYPILVSPEVDHIAQAENQRAQLLATADNVTADWRVELMLGDISDEDKSKLSAWMEFKKEVKAVDTSTAPDVIWPTQPEV</sequence>
<protein>
    <submittedName>
        <fullName evidence="1">Tail fiber assembly protein</fullName>
    </submittedName>
</protein>
<accession>A0A853GVD9</accession>
<organism evidence="1 2">
    <name type="scientific">Cronobacter sakazakii</name>
    <name type="common">Enterobacter sakazakii</name>
    <dbReference type="NCBI Taxonomy" id="28141"/>
    <lineage>
        <taxon>Bacteria</taxon>
        <taxon>Pseudomonadati</taxon>
        <taxon>Pseudomonadota</taxon>
        <taxon>Gammaproteobacteria</taxon>
        <taxon>Enterobacterales</taxon>
        <taxon>Enterobacteriaceae</taxon>
        <taxon>Cronobacter</taxon>
    </lineage>
</organism>
<comment type="caution">
    <text evidence="1">The sequence shown here is derived from an EMBL/GenBank/DDBJ whole genome shotgun (WGS) entry which is preliminary data.</text>
</comment>
<dbReference type="Pfam" id="PF02413">
    <property type="entry name" value="Caudo_TAP"/>
    <property type="match status" value="1"/>
</dbReference>
<name>A0A853GVD9_CROSK</name>
<proteinExistence type="predicted"/>
<dbReference type="InterPro" id="IPR003458">
    <property type="entry name" value="Phage_T4_Gp38_tail_assem"/>
</dbReference>
<dbReference type="Proteomes" id="UP000548673">
    <property type="component" value="Unassembled WGS sequence"/>
</dbReference>
<evidence type="ECO:0000313" key="2">
    <source>
        <dbReference type="Proteomes" id="UP000548673"/>
    </source>
</evidence>
<gene>
    <name evidence="1" type="ORF">HRR37_00285</name>
</gene>